<name>A0AAU8GL17_9VIRU</name>
<sequence>MKKVLEKYDITEKPVPVGSIAVDYSNPADMVVSIKTGPEELTRVYFGQNYTEPTLNHFLSTPWVADQQVYRP</sequence>
<protein>
    <recommendedName>
        <fullName evidence="2">KTSC domain-containing protein</fullName>
    </recommendedName>
</protein>
<dbReference type="EMBL" id="PP750957">
    <property type="protein sequence ID" value="XCH42703.1"/>
    <property type="molecule type" value="Genomic_DNA"/>
</dbReference>
<evidence type="ECO:0000313" key="1">
    <source>
        <dbReference type="EMBL" id="XCH42703.1"/>
    </source>
</evidence>
<organism evidence="1">
    <name type="scientific">Mycobacterium phage LilBib</name>
    <dbReference type="NCBI Taxonomy" id="3136622"/>
    <lineage>
        <taxon>Viruses</taxon>
    </lineage>
</organism>
<evidence type="ECO:0008006" key="2">
    <source>
        <dbReference type="Google" id="ProtNLM"/>
    </source>
</evidence>
<accession>A0AAU8GL17</accession>
<proteinExistence type="predicted"/>
<reference evidence="1" key="1">
    <citation type="submission" date="2024-04" db="EMBL/GenBank/DDBJ databases">
        <authorList>
            <person name="Hoffpauir A."/>
            <person name="Koss R."/>
            <person name="Kumar R."/>
            <person name="Plichta A."/>
            <person name="Rodrigues L."/>
            <person name="Hutchison K.W."/>
            <person name="Molloy S.D."/>
            <person name="Viland M.D."/>
            <person name="Lewis C.M."/>
            <person name="Garlena R.A."/>
            <person name="Russell D.A."/>
            <person name="Jacobs-Sera D."/>
            <person name="Hatfull G.F."/>
        </authorList>
    </citation>
    <scope>NUCLEOTIDE SEQUENCE</scope>
</reference>
<gene>
    <name evidence="1" type="primary">66</name>
    <name evidence="1" type="ORF">SEA_LILBIB_66</name>
</gene>